<evidence type="ECO:0000256" key="9">
    <source>
        <dbReference type="ARBA" id="ARBA00023065"/>
    </source>
</evidence>
<evidence type="ECO:0000256" key="7">
    <source>
        <dbReference type="ARBA" id="ARBA00022958"/>
    </source>
</evidence>
<dbReference type="AlphaFoldDB" id="A0A7V7PRG7"/>
<keyword evidence="3 11" id="KW-0633">Potassium transport</keyword>
<feature type="compositionally biased region" description="Low complexity" evidence="12">
    <location>
        <begin position="197"/>
        <end position="210"/>
    </location>
</feature>
<dbReference type="NCBIfam" id="TIGR00681">
    <property type="entry name" value="kdpC"/>
    <property type="match status" value="1"/>
</dbReference>
<evidence type="ECO:0000256" key="2">
    <source>
        <dbReference type="ARBA" id="ARBA00022475"/>
    </source>
</evidence>
<dbReference type="InterPro" id="IPR003820">
    <property type="entry name" value="KdpC"/>
</dbReference>
<dbReference type="GO" id="GO:0005524">
    <property type="term" value="F:ATP binding"/>
    <property type="evidence" value="ECO:0007669"/>
    <property type="project" value="UniProtKB-UniRule"/>
</dbReference>
<sequence>MFSQIRAAATLVGLFTVVLGLLYPAAMTAIAGAAFPSQAAGSLLLKDGKAVGSSLIGQSFAGEGYLHPRPSAAGTGYDASASSGTNLAPTSAKLAERLKTDAAAMQEATGASILPADAITTSGSGLDPDVSPAFAELQVPRIAKARNVPEEAVRRLIAASTTGRTLGVLGEPRVNVLATNLALDAAAPNATPPAPAAPAGTPSASASPTG</sequence>
<comment type="similarity">
    <text evidence="11">Belongs to the KdpC family.</text>
</comment>
<dbReference type="GO" id="GO:0008556">
    <property type="term" value="F:P-type potassium transmembrane transporter activity"/>
    <property type="evidence" value="ECO:0007669"/>
    <property type="project" value="InterPro"/>
</dbReference>
<keyword evidence="1 11" id="KW-0813">Transport</keyword>
<comment type="function">
    <text evidence="11">Part of the high-affinity ATP-driven potassium transport (or Kdp) system, which catalyzes the hydrolysis of ATP coupled with the electrogenic transport of potassium into the cytoplasm. This subunit acts as a catalytic chaperone that increases the ATP-binding affinity of the ATP-hydrolyzing subunit KdpB by the formation of a transient KdpB/KdpC/ATP ternary complex.</text>
</comment>
<dbReference type="Proteomes" id="UP000432089">
    <property type="component" value="Unassembled WGS sequence"/>
</dbReference>
<evidence type="ECO:0000256" key="12">
    <source>
        <dbReference type="SAM" id="MobiDB-lite"/>
    </source>
</evidence>
<comment type="subcellular location">
    <subcellularLocation>
        <location evidence="11">Cell membrane</location>
        <topology evidence="11">Single-pass membrane protein</topology>
    </subcellularLocation>
</comment>
<dbReference type="NCBIfam" id="NF001454">
    <property type="entry name" value="PRK00315.1"/>
    <property type="match status" value="1"/>
</dbReference>
<dbReference type="PANTHER" id="PTHR30042:SF2">
    <property type="entry name" value="POTASSIUM-TRANSPORTING ATPASE KDPC SUBUNIT"/>
    <property type="match status" value="1"/>
</dbReference>
<dbReference type="GO" id="GO:0005886">
    <property type="term" value="C:plasma membrane"/>
    <property type="evidence" value="ECO:0007669"/>
    <property type="project" value="UniProtKB-SubCell"/>
</dbReference>
<evidence type="ECO:0000313" key="13">
    <source>
        <dbReference type="EMBL" id="KAB0681363.1"/>
    </source>
</evidence>
<keyword evidence="10 11" id="KW-0472">Membrane</keyword>
<reference evidence="13 14" key="1">
    <citation type="submission" date="2019-09" db="EMBL/GenBank/DDBJ databases">
        <title>YIM 132180 draft genome.</title>
        <authorList>
            <person name="Zhang K."/>
        </authorList>
    </citation>
    <scope>NUCLEOTIDE SEQUENCE [LARGE SCALE GENOMIC DNA]</scope>
    <source>
        <strain evidence="13 14">YIM 132180</strain>
    </source>
</reference>
<name>A0A7V7PRG7_9HYPH</name>
<accession>A0A7V7PRG7</accession>
<dbReference type="PANTHER" id="PTHR30042">
    <property type="entry name" value="POTASSIUM-TRANSPORTING ATPASE C CHAIN"/>
    <property type="match status" value="1"/>
</dbReference>
<organism evidence="13 14">
    <name type="scientific">Plantimonas leprariae</name>
    <dbReference type="NCBI Taxonomy" id="2615207"/>
    <lineage>
        <taxon>Bacteria</taxon>
        <taxon>Pseudomonadati</taxon>
        <taxon>Pseudomonadota</taxon>
        <taxon>Alphaproteobacteria</taxon>
        <taxon>Hyphomicrobiales</taxon>
        <taxon>Aurantimonadaceae</taxon>
        <taxon>Plantimonas</taxon>
    </lineage>
</organism>
<feature type="region of interest" description="Disordered" evidence="12">
    <location>
        <begin position="187"/>
        <end position="210"/>
    </location>
</feature>
<keyword evidence="7 11" id="KW-0630">Potassium</keyword>
<protein>
    <recommendedName>
        <fullName evidence="11">Potassium-transporting ATPase KdpC subunit</fullName>
    </recommendedName>
    <alternativeName>
        <fullName evidence="11">ATP phosphohydrolase [potassium-transporting] C chain</fullName>
    </alternativeName>
    <alternativeName>
        <fullName evidence="11">Potassium-binding and translocating subunit C</fullName>
    </alternativeName>
    <alternativeName>
        <fullName evidence="11">Potassium-translocating ATPase C chain</fullName>
    </alternativeName>
</protein>
<keyword evidence="14" id="KW-1185">Reference proteome</keyword>
<evidence type="ECO:0000256" key="3">
    <source>
        <dbReference type="ARBA" id="ARBA00022538"/>
    </source>
</evidence>
<keyword evidence="5 11" id="KW-0547">Nucleotide-binding</keyword>
<evidence type="ECO:0000256" key="4">
    <source>
        <dbReference type="ARBA" id="ARBA00022692"/>
    </source>
</evidence>
<comment type="subunit">
    <text evidence="11">The system is composed of three essential subunits: KdpA, KdpB and KdpC.</text>
</comment>
<dbReference type="RefSeq" id="WP_150968618.1">
    <property type="nucleotide sequence ID" value="NZ_VZDO01000003.1"/>
</dbReference>
<evidence type="ECO:0000256" key="5">
    <source>
        <dbReference type="ARBA" id="ARBA00022741"/>
    </source>
</evidence>
<dbReference type="HAMAP" id="MF_00276">
    <property type="entry name" value="KdpC"/>
    <property type="match status" value="1"/>
</dbReference>
<evidence type="ECO:0000256" key="1">
    <source>
        <dbReference type="ARBA" id="ARBA00022448"/>
    </source>
</evidence>
<evidence type="ECO:0000256" key="11">
    <source>
        <dbReference type="HAMAP-Rule" id="MF_00276"/>
    </source>
</evidence>
<gene>
    <name evidence="11 13" type="primary">kdpC</name>
    <name evidence="13" type="ORF">F6X38_05620</name>
</gene>
<proteinExistence type="inferred from homology"/>
<dbReference type="EMBL" id="VZDO01000003">
    <property type="protein sequence ID" value="KAB0681363.1"/>
    <property type="molecule type" value="Genomic_DNA"/>
</dbReference>
<evidence type="ECO:0000256" key="10">
    <source>
        <dbReference type="ARBA" id="ARBA00023136"/>
    </source>
</evidence>
<keyword evidence="2 11" id="KW-1003">Cell membrane</keyword>
<keyword evidence="4 11" id="KW-0812">Transmembrane</keyword>
<evidence type="ECO:0000256" key="6">
    <source>
        <dbReference type="ARBA" id="ARBA00022840"/>
    </source>
</evidence>
<evidence type="ECO:0000256" key="8">
    <source>
        <dbReference type="ARBA" id="ARBA00022989"/>
    </source>
</evidence>
<comment type="caution">
    <text evidence="13">The sequence shown here is derived from an EMBL/GenBank/DDBJ whole genome shotgun (WGS) entry which is preliminary data.</text>
</comment>
<dbReference type="PIRSF" id="PIRSF001296">
    <property type="entry name" value="K_ATPase_KdpC"/>
    <property type="match status" value="1"/>
</dbReference>
<keyword evidence="8 11" id="KW-1133">Transmembrane helix</keyword>
<evidence type="ECO:0000313" key="14">
    <source>
        <dbReference type="Proteomes" id="UP000432089"/>
    </source>
</evidence>
<keyword evidence="9 11" id="KW-0406">Ion transport</keyword>
<dbReference type="Pfam" id="PF02669">
    <property type="entry name" value="KdpC"/>
    <property type="match status" value="1"/>
</dbReference>
<keyword evidence="6 11" id="KW-0067">ATP-binding</keyword>